<reference evidence="1" key="1">
    <citation type="submission" date="2022-11" db="EMBL/GenBank/DDBJ databases">
        <authorList>
            <person name="Hyden B.L."/>
            <person name="Feng K."/>
            <person name="Yates T."/>
            <person name="Jawdy S."/>
            <person name="Smart L.B."/>
            <person name="Muchero W."/>
        </authorList>
    </citation>
    <scope>NUCLEOTIDE SEQUENCE</scope>
    <source>
        <tissue evidence="1">Shoot tip</tissue>
    </source>
</reference>
<dbReference type="EMBL" id="JAPFFM010000010">
    <property type="protein sequence ID" value="KAJ6739214.1"/>
    <property type="molecule type" value="Genomic_DNA"/>
</dbReference>
<gene>
    <name evidence="1" type="ORF">OIU74_004053</name>
</gene>
<reference evidence="1" key="2">
    <citation type="journal article" date="2023" name="Int. J. Mol. Sci.">
        <title>De Novo Assembly and Annotation of 11 Diverse Shrub Willow (Salix) Genomes Reveals Novel Gene Organization in Sex-Linked Regions.</title>
        <authorList>
            <person name="Hyden B."/>
            <person name="Feng K."/>
            <person name="Yates T.B."/>
            <person name="Jawdy S."/>
            <person name="Cereghino C."/>
            <person name="Smart L.B."/>
            <person name="Muchero W."/>
        </authorList>
    </citation>
    <scope>NUCLEOTIDE SEQUENCE</scope>
    <source>
        <tissue evidence="1">Shoot tip</tissue>
    </source>
</reference>
<name>A0A9Q0ZLU9_9ROSI</name>
<comment type="caution">
    <text evidence="1">The sequence shown here is derived from an EMBL/GenBank/DDBJ whole genome shotgun (WGS) entry which is preliminary data.</text>
</comment>
<dbReference type="AlphaFoldDB" id="A0A9Q0ZLU9"/>
<evidence type="ECO:0000313" key="1">
    <source>
        <dbReference type="EMBL" id="KAJ6739214.1"/>
    </source>
</evidence>
<dbReference type="Proteomes" id="UP001151752">
    <property type="component" value="Chromosome 4"/>
</dbReference>
<organism evidence="1 2">
    <name type="scientific">Salix koriyanagi</name>
    <dbReference type="NCBI Taxonomy" id="2511006"/>
    <lineage>
        <taxon>Eukaryota</taxon>
        <taxon>Viridiplantae</taxon>
        <taxon>Streptophyta</taxon>
        <taxon>Embryophyta</taxon>
        <taxon>Tracheophyta</taxon>
        <taxon>Spermatophyta</taxon>
        <taxon>Magnoliopsida</taxon>
        <taxon>eudicotyledons</taxon>
        <taxon>Gunneridae</taxon>
        <taxon>Pentapetalae</taxon>
        <taxon>rosids</taxon>
        <taxon>fabids</taxon>
        <taxon>Malpighiales</taxon>
        <taxon>Salicaceae</taxon>
        <taxon>Saliceae</taxon>
        <taxon>Salix</taxon>
    </lineage>
</organism>
<proteinExistence type="predicted"/>
<sequence length="132" mass="14838">MMKDAIVIRHGGRSPDLLLLAHSDVLGVRSWNLHFPNLQHEPRNSLIGRELNPGGARKINVVEALAMMNFPSYDSKRPRFLSRTCSDVHLAFDQQVFQLIWTPALHFCVPKLCSRTHPNTTLSPVLAGESET</sequence>
<evidence type="ECO:0000313" key="2">
    <source>
        <dbReference type="Proteomes" id="UP001151752"/>
    </source>
</evidence>
<protein>
    <submittedName>
        <fullName evidence="1">Uncharacterized protein</fullName>
    </submittedName>
</protein>
<keyword evidence="2" id="KW-1185">Reference proteome</keyword>
<accession>A0A9Q0ZLU9</accession>